<evidence type="ECO:0008006" key="5">
    <source>
        <dbReference type="Google" id="ProtNLM"/>
    </source>
</evidence>
<accession>A0A8A0RMW3</accession>
<dbReference type="InterPro" id="IPR010273">
    <property type="entry name" value="DUF881"/>
</dbReference>
<organism evidence="3 4">
    <name type="scientific">Koleobacter methoxysyntrophicus</name>
    <dbReference type="NCBI Taxonomy" id="2751313"/>
    <lineage>
        <taxon>Bacteria</taxon>
        <taxon>Bacillati</taxon>
        <taxon>Bacillota</taxon>
        <taxon>Clostridia</taxon>
        <taxon>Koleobacterales</taxon>
        <taxon>Koleobacteraceae</taxon>
        <taxon>Koleobacter</taxon>
    </lineage>
</organism>
<dbReference type="PANTHER" id="PTHR37313:SF2">
    <property type="entry name" value="UPF0749 PROTEIN YLXX"/>
    <property type="match status" value="1"/>
</dbReference>
<evidence type="ECO:0000256" key="2">
    <source>
        <dbReference type="SAM" id="Coils"/>
    </source>
</evidence>
<sequence length="240" mass="26567">MNNRGNLIILILCFLLGIMLVSQFKSIDSGVGIISIQRAQELTNELKNIKEERKALYEELNLLRQKMREYEEAAAQTDELAEALKKELERMRILAGITDVEGPGIIVLLDDSKIPHQVGENPNLFLIHDDDILKVVNELFAAGAEAVSINEQRLISTSEIRCVGPTISINNIKFSPPYVIKAIGNPKTLEASLKLRGGVIETLHAWGIEATIKIQENVLVPGYKGPIKFEYAQPAKVGGK</sequence>
<proteinExistence type="inferred from homology"/>
<name>A0A8A0RMW3_9FIRM</name>
<evidence type="ECO:0000313" key="4">
    <source>
        <dbReference type="Proteomes" id="UP000662904"/>
    </source>
</evidence>
<comment type="similarity">
    <text evidence="1">Belongs to the UPF0749 family.</text>
</comment>
<keyword evidence="2" id="KW-0175">Coiled coil</keyword>
<dbReference type="Pfam" id="PF05949">
    <property type="entry name" value="DUF881"/>
    <property type="match status" value="1"/>
</dbReference>
<dbReference type="Proteomes" id="UP000662904">
    <property type="component" value="Chromosome"/>
</dbReference>
<evidence type="ECO:0000313" key="3">
    <source>
        <dbReference type="EMBL" id="QSQ09741.1"/>
    </source>
</evidence>
<dbReference type="RefSeq" id="WP_206707080.1">
    <property type="nucleotide sequence ID" value="NZ_CP059066.1"/>
</dbReference>
<evidence type="ECO:0000256" key="1">
    <source>
        <dbReference type="ARBA" id="ARBA00009108"/>
    </source>
</evidence>
<dbReference type="AlphaFoldDB" id="A0A8A0RMW3"/>
<keyword evidence="4" id="KW-1185">Reference proteome</keyword>
<gene>
    <name evidence="3" type="ORF">H0A61_02121</name>
</gene>
<reference evidence="3" key="1">
    <citation type="submission" date="2020-07" db="EMBL/GenBank/DDBJ databases">
        <title>Koleobacter methoxysyntrophicus gen. nov., sp. nov., a novel anaerobic bacterium isolated from deep subsurface oil field and proposal of Koleobacterales ord. nov. in the phylum Firmicutes.</title>
        <authorList>
            <person name="Sakamoto S."/>
            <person name="Tamaki H."/>
        </authorList>
    </citation>
    <scope>NUCLEOTIDE SEQUENCE</scope>
    <source>
        <strain evidence="3">NRmbB1</strain>
    </source>
</reference>
<dbReference type="KEGG" id="kme:H0A61_02121"/>
<dbReference type="EMBL" id="CP059066">
    <property type="protein sequence ID" value="QSQ09741.1"/>
    <property type="molecule type" value="Genomic_DNA"/>
</dbReference>
<dbReference type="Gene3D" id="3.30.70.1880">
    <property type="entry name" value="Protein of unknown function DUF881"/>
    <property type="match status" value="1"/>
</dbReference>
<feature type="coiled-coil region" evidence="2">
    <location>
        <begin position="39"/>
        <end position="94"/>
    </location>
</feature>
<dbReference type="PANTHER" id="PTHR37313">
    <property type="entry name" value="UPF0749 PROTEIN RV1825"/>
    <property type="match status" value="1"/>
</dbReference>
<protein>
    <recommendedName>
        <fullName evidence="5">DUF881 domain-containing protein</fullName>
    </recommendedName>
</protein>